<feature type="domain" description="AsmA" evidence="1">
    <location>
        <begin position="222"/>
        <end position="510"/>
    </location>
</feature>
<dbReference type="PANTHER" id="PTHR30441:SF4">
    <property type="entry name" value="PROTEIN ASMA"/>
    <property type="match status" value="1"/>
</dbReference>
<gene>
    <name evidence="2" type="primary">asmA</name>
    <name evidence="2" type="ORF">I6M88_07520</name>
</gene>
<dbReference type="RefSeq" id="WP_200034299.1">
    <property type="nucleotide sequence ID" value="NZ_JADWND010000003.1"/>
</dbReference>
<proteinExistence type="predicted"/>
<dbReference type="EMBL" id="JADWND010000003">
    <property type="protein sequence ID" value="MBJ8380824.1"/>
    <property type="molecule type" value="Genomic_DNA"/>
</dbReference>
<organism evidence="2 3">
    <name type="scientific">Citrobacter sedlakii</name>
    <dbReference type="NCBI Taxonomy" id="67826"/>
    <lineage>
        <taxon>Bacteria</taxon>
        <taxon>Pseudomonadati</taxon>
        <taxon>Pseudomonadota</taxon>
        <taxon>Gammaproteobacteria</taxon>
        <taxon>Enterobacterales</taxon>
        <taxon>Enterobacteriaceae</taxon>
        <taxon>Citrobacter</taxon>
        <taxon>Citrobacter freundii complex</taxon>
    </lineage>
</organism>
<dbReference type="Pfam" id="PF05170">
    <property type="entry name" value="AsmA"/>
    <property type="match status" value="2"/>
</dbReference>
<evidence type="ECO:0000313" key="3">
    <source>
        <dbReference type="Proteomes" id="UP000746649"/>
    </source>
</evidence>
<dbReference type="Proteomes" id="UP000746649">
    <property type="component" value="Unassembled WGS sequence"/>
</dbReference>
<dbReference type="NCBIfam" id="NF008091">
    <property type="entry name" value="PRK10833.1"/>
    <property type="match status" value="1"/>
</dbReference>
<evidence type="ECO:0000313" key="2">
    <source>
        <dbReference type="EMBL" id="MBJ8380824.1"/>
    </source>
</evidence>
<sequence length="617" mass="68176">MRRFLTTLMILLVVLVAGFSALVMLVNPNDFRTYMVQQVAARSGYQLQLDGPLRWHVWPQLSILSGRMALTAKGASEPLVRADNMRLDVALWPLLSHQLSVKQVMLKGAVIQLTPQTEAARNENAPVPPKDNNLPDVAEDRGWSFDIASLRVADSVLVFQHENDEQVTVRDIRLQMEQDAQHRGAFEFSGRINRDQRDLNLALNGTVDASDYPHNLSAGIQQLSWQLQGADLPKQGIQGQGQLQAQWQEDAKLLSFSQLDLTANDSTLTGSAQVTLTEQPAWRINLNFGKLNLDSIIPLSENSSGANGGGEQGVTSSSLARPVIASRVDEPAYQGLKGFSAEIALNAESVLWRGMNFSAVSTRMTNQAGVLKIAQLEGKLDGGTISLPGTLDASADTPRVVFQPRLNNVEIGTILKAFHYPIALTGKMSLTGDFSGADIDAQAFRHNWQGQARVEMRDTRMDGMNFQQLVQQAVERSGGDVEAMRNYDNATRLDRFVTDLTLDHGKLGLNSMEGESSVLALTGKGTLDLVGESCDTQFNVRVLGGWKGEGKLIDFLKNTPVPLRVYGKWQALNYNLQVDQVLRKHVQDEAKRRLNDWAERNKDTRDGKDVRKLLDKL</sequence>
<evidence type="ECO:0000259" key="1">
    <source>
        <dbReference type="Pfam" id="PF05170"/>
    </source>
</evidence>
<dbReference type="PANTHER" id="PTHR30441">
    <property type="entry name" value="DUF748 DOMAIN-CONTAINING PROTEIN"/>
    <property type="match status" value="1"/>
</dbReference>
<feature type="domain" description="AsmA" evidence="1">
    <location>
        <begin position="5"/>
        <end position="206"/>
    </location>
</feature>
<dbReference type="InterPro" id="IPR007844">
    <property type="entry name" value="AsmA"/>
</dbReference>
<accession>A0ABS0ZPT5</accession>
<keyword evidence="3" id="KW-1185">Reference proteome</keyword>
<dbReference type="InterPro" id="IPR052894">
    <property type="entry name" value="AsmA-related"/>
</dbReference>
<protein>
    <submittedName>
        <fullName evidence="2">Outer membrane assembly protein AsmA</fullName>
    </submittedName>
</protein>
<comment type="caution">
    <text evidence="2">The sequence shown here is derived from an EMBL/GenBank/DDBJ whole genome shotgun (WGS) entry which is preliminary data.</text>
</comment>
<name>A0ABS0ZPT5_9ENTR</name>
<reference evidence="2 3" key="1">
    <citation type="submission" date="2020-11" db="EMBL/GenBank/DDBJ databases">
        <title>Enhanced detection system for hospital associated transmission using whole genome sequencing surveillance.</title>
        <authorList>
            <person name="Harrison L.H."/>
            <person name="Van Tyne D."/>
            <person name="Marsh J.W."/>
            <person name="Griffith M.P."/>
            <person name="Snyder D.J."/>
            <person name="Cooper V.S."/>
            <person name="Mustapha M."/>
        </authorList>
    </citation>
    <scope>NUCLEOTIDE SEQUENCE [LARGE SCALE GENOMIC DNA]</scope>
    <source>
        <strain evidence="2 3">CB00117</strain>
    </source>
</reference>